<dbReference type="RefSeq" id="WP_262989344.1">
    <property type="nucleotide sequence ID" value="NZ_JAOTEN010000001.1"/>
</dbReference>
<evidence type="ECO:0000313" key="2">
    <source>
        <dbReference type="Proteomes" id="UP001208114"/>
    </source>
</evidence>
<protein>
    <submittedName>
        <fullName evidence="1">Uncharacterized protein</fullName>
    </submittedName>
</protein>
<organism evidence="1 2">
    <name type="scientific">Chryseobacterium gilvum</name>
    <dbReference type="NCBI Taxonomy" id="2976534"/>
    <lineage>
        <taxon>Bacteria</taxon>
        <taxon>Pseudomonadati</taxon>
        <taxon>Bacteroidota</taxon>
        <taxon>Flavobacteriia</taxon>
        <taxon>Flavobacteriales</taxon>
        <taxon>Weeksellaceae</taxon>
        <taxon>Chryseobacterium group</taxon>
        <taxon>Chryseobacterium</taxon>
    </lineage>
</organism>
<dbReference type="EMBL" id="JAOTEN010000001">
    <property type="protein sequence ID" value="MCU7613497.1"/>
    <property type="molecule type" value="Genomic_DNA"/>
</dbReference>
<name>A0ABT2VU20_9FLAO</name>
<proteinExistence type="predicted"/>
<keyword evidence="2" id="KW-1185">Reference proteome</keyword>
<evidence type="ECO:0000313" key="1">
    <source>
        <dbReference type="EMBL" id="MCU7613497.1"/>
    </source>
</evidence>
<accession>A0ABT2VU20</accession>
<dbReference type="Proteomes" id="UP001208114">
    <property type="component" value="Unassembled WGS sequence"/>
</dbReference>
<sequence>MERIKFILNDLPSAKSNYDKKGRGIVQEVKHFLNEVDNQSFDYIRFKQKPEPGKFCIDVATGLKYPDYDQFLQKIQQSKYSSYFDLQ</sequence>
<comment type="caution">
    <text evidence="1">The sequence shown here is derived from an EMBL/GenBank/DDBJ whole genome shotgun (WGS) entry which is preliminary data.</text>
</comment>
<reference evidence="2" key="1">
    <citation type="submission" date="2023-07" db="EMBL/GenBank/DDBJ databases">
        <title>Chryseobacterium sp. GMJ5 Genome sequencing and assembly.</title>
        <authorList>
            <person name="Jung Y."/>
        </authorList>
    </citation>
    <scope>NUCLEOTIDE SEQUENCE [LARGE SCALE GENOMIC DNA]</scope>
    <source>
        <strain evidence="2">GMJ5</strain>
    </source>
</reference>
<gene>
    <name evidence="1" type="ORF">N0B16_03525</name>
</gene>